<evidence type="ECO:0000259" key="2">
    <source>
        <dbReference type="SMART" id="SM00867"/>
    </source>
</evidence>
<feature type="chain" id="PRO_5036826213" evidence="1">
    <location>
        <begin position="22"/>
        <end position="201"/>
    </location>
</feature>
<dbReference type="PANTHER" id="PTHR34406:SF1">
    <property type="entry name" value="PROTEIN YCEI"/>
    <property type="match status" value="1"/>
</dbReference>
<dbReference type="InterPro" id="IPR036761">
    <property type="entry name" value="TTHA0802/YceI-like_sf"/>
</dbReference>
<name>A0A916URU1_9HYPH</name>
<keyword evidence="1" id="KW-0732">Signal</keyword>
<reference evidence="3" key="2">
    <citation type="submission" date="2020-09" db="EMBL/GenBank/DDBJ databases">
        <authorList>
            <person name="Sun Q."/>
            <person name="Zhou Y."/>
        </authorList>
    </citation>
    <scope>NUCLEOTIDE SEQUENCE</scope>
    <source>
        <strain evidence="3">CGMCC 1.12919</strain>
    </source>
</reference>
<dbReference type="Proteomes" id="UP000637002">
    <property type="component" value="Unassembled WGS sequence"/>
</dbReference>
<feature type="domain" description="Lipid/polyisoprenoid-binding YceI-like" evidence="2">
    <location>
        <begin position="36"/>
        <end position="200"/>
    </location>
</feature>
<protein>
    <submittedName>
        <fullName evidence="3">Polyisoprenoid-binding protein</fullName>
    </submittedName>
</protein>
<organism evidence="3 4">
    <name type="scientific">Chelatococcus reniformis</name>
    <dbReference type="NCBI Taxonomy" id="1494448"/>
    <lineage>
        <taxon>Bacteria</taxon>
        <taxon>Pseudomonadati</taxon>
        <taxon>Pseudomonadota</taxon>
        <taxon>Alphaproteobacteria</taxon>
        <taxon>Hyphomicrobiales</taxon>
        <taxon>Chelatococcaceae</taxon>
        <taxon>Chelatococcus</taxon>
    </lineage>
</organism>
<feature type="signal peptide" evidence="1">
    <location>
        <begin position="1"/>
        <end position="21"/>
    </location>
</feature>
<dbReference type="PANTHER" id="PTHR34406">
    <property type="entry name" value="PROTEIN YCEI"/>
    <property type="match status" value="1"/>
</dbReference>
<keyword evidence="4" id="KW-1185">Reference proteome</keyword>
<reference evidence="3" key="1">
    <citation type="journal article" date="2014" name="Int. J. Syst. Evol. Microbiol.">
        <title>Complete genome sequence of Corynebacterium casei LMG S-19264T (=DSM 44701T), isolated from a smear-ripened cheese.</title>
        <authorList>
            <consortium name="US DOE Joint Genome Institute (JGI-PGF)"/>
            <person name="Walter F."/>
            <person name="Albersmeier A."/>
            <person name="Kalinowski J."/>
            <person name="Ruckert C."/>
        </authorList>
    </citation>
    <scope>NUCLEOTIDE SEQUENCE</scope>
    <source>
        <strain evidence="3">CGMCC 1.12919</strain>
    </source>
</reference>
<dbReference type="InterPro" id="IPR007372">
    <property type="entry name" value="Lipid/polyisoprenoid-bd_YceI"/>
</dbReference>
<dbReference type="SUPFAM" id="SSF101874">
    <property type="entry name" value="YceI-like"/>
    <property type="match status" value="1"/>
</dbReference>
<proteinExistence type="predicted"/>
<evidence type="ECO:0000313" key="3">
    <source>
        <dbReference type="EMBL" id="GGC85236.1"/>
    </source>
</evidence>
<sequence length="201" mass="21164">MKLASILPLCTALCLAVPAGAQTAPTRDPAKIQAGTYALDPDHTQVVFAVDHLGYSIYRGSFSDVTGTLELDPKNPAASTLKVSIPVSSVATTSPKLTDELKGAEWLDAAKHPTMSFVSTKVTMDGPDKATVTGDFTLHGVTKPVSLQVTLVGAVPNAITKKFSVGFEAKGRIKRSDFGVKTYVPMIGDEVDLTIAGAFDR</sequence>
<gene>
    <name evidence="3" type="ORF">GCM10010994_48900</name>
</gene>
<dbReference type="SMART" id="SM00867">
    <property type="entry name" value="YceI"/>
    <property type="match status" value="1"/>
</dbReference>
<evidence type="ECO:0000313" key="4">
    <source>
        <dbReference type="Proteomes" id="UP000637002"/>
    </source>
</evidence>
<dbReference type="Pfam" id="PF04264">
    <property type="entry name" value="YceI"/>
    <property type="match status" value="1"/>
</dbReference>
<dbReference type="Gene3D" id="2.40.128.110">
    <property type="entry name" value="Lipid/polyisoprenoid-binding, YceI-like"/>
    <property type="match status" value="1"/>
</dbReference>
<dbReference type="EMBL" id="BMGG01000009">
    <property type="protein sequence ID" value="GGC85236.1"/>
    <property type="molecule type" value="Genomic_DNA"/>
</dbReference>
<dbReference type="AlphaFoldDB" id="A0A916URU1"/>
<accession>A0A916URU1</accession>
<evidence type="ECO:0000256" key="1">
    <source>
        <dbReference type="SAM" id="SignalP"/>
    </source>
</evidence>
<comment type="caution">
    <text evidence="3">The sequence shown here is derived from an EMBL/GenBank/DDBJ whole genome shotgun (WGS) entry which is preliminary data.</text>
</comment>